<keyword evidence="3" id="KW-0812">Transmembrane</keyword>
<feature type="compositionally biased region" description="Acidic residues" evidence="2">
    <location>
        <begin position="2485"/>
        <end position="2494"/>
    </location>
</feature>
<accession>A0AAD9V9W6</accession>
<dbReference type="EMBL" id="JARQWQ010000017">
    <property type="protein sequence ID" value="KAK2566180.1"/>
    <property type="molecule type" value="Genomic_DNA"/>
</dbReference>
<feature type="compositionally biased region" description="Basic residues" evidence="2">
    <location>
        <begin position="2295"/>
        <end position="2308"/>
    </location>
</feature>
<feature type="coiled-coil region" evidence="1">
    <location>
        <begin position="1924"/>
        <end position="1951"/>
    </location>
</feature>
<feature type="region of interest" description="Disordered" evidence="2">
    <location>
        <begin position="2243"/>
        <end position="2268"/>
    </location>
</feature>
<feature type="region of interest" description="Disordered" evidence="2">
    <location>
        <begin position="2722"/>
        <end position="2741"/>
    </location>
</feature>
<proteinExistence type="predicted"/>
<keyword evidence="1" id="KW-0175">Coiled coil</keyword>
<feature type="compositionally biased region" description="Basic and acidic residues" evidence="2">
    <location>
        <begin position="2257"/>
        <end position="2268"/>
    </location>
</feature>
<feature type="region of interest" description="Disordered" evidence="2">
    <location>
        <begin position="2789"/>
        <end position="2809"/>
    </location>
</feature>
<sequence>MRLEASHAASGLKYERALLKHTIRKKRNHLEEVTEKSHNEARQLREILSKLRDLEDTFNDGEKIKDEFVEFCKLIASRSDDVTEKLEKLDTILETIRKVEEDGSSFEDRAQGMDFEASSTSKGNQEVLDLKQEVDDWNENLRQRFKDAKKRKLSLISKLNVEDVNRLFTAWSKASEVAREYSEMIALMKKDMECNEQSLKAEMKRTEATTEAIKEKNKTLNSEISLLQDKITQAEATLIQNQTVQDEIAEDLREKVRDLDKQLSNEKRINFEKEMEVGELNGKVKDLVMQKEMNEQTIVMLEEQNKLLRDDIEALQERLTRGEQGKDEAEALLIEIQKELNVLDETREEDTSSDSTDDFKRVNHLVQTLKKKLDDNEGYIQNLESEVKGEKDRNIESIGRNKTLHEEILLLHNKILEAEKKITQNQSRHDEITEDLREKLKRLNKQLNDEKRTVFQKDMKADELRGKINELETREELNQQTIKMLQERNKLLENDVDSLRRRLFEGEKGRDETETIIFEIRKELSEEISLLRDKIVETEATILKSQTSHDEITDDLKIQIEDLNRLLSDEKYVNFEKEVEADELKAKVRDLEGREELSHRKIEILQERNKLLQNDVESLQEQLLEGEKGKDEAEALLFEIQKELRIIDEAKEDEVTIAENINDFKRVNELVQSLKKKLEDNQGYIQNLENEIKGEKDRNSENAEEIEKLLRRIESEEKGKEEQGQLIETIRNLLDENEKLAADLESQNKALNENISEERERVMELRGRVGELQQTIIDEKRVKFDMKMEVSKLKTKLEDEETKKTLGLKRIELLQQEIDNLLETIKEKVGMLDEMRSQVADYEDLQMKLTAERQRSEENVQSVIELQNRVVINEKMLEEKEEDIRNITAELKRTQDRLENVGKELEWIKENNKLLSGILQEKDRSLFEKEERLKQALESLNSERSVQNEFSIKCEMLEKKIYLTESENQQISKVAELAEVELKEERERNTQKDDELAKLQEQITEERKKNDESQRIIHDLEEQLSDADALHNYNQGIKSSSIENLMETEKQNEQLLNIIEELKENANEKELGIEELVTKYAVEEQRLRDEVTRLKDQLDFARMDNQTKTDIIKYLKDEVERMGNAIRIKESVFGVEGKEGNYYENVSQRVQEMEQCLEPSRLPDSEDRPDDEQGSDIQEFLEILDGEKRKNVVYEDMIQRLEELVKLNDEIKNADECTEGKTEDESDARREFYIKIEEYKDRKHKYIHEEVIRLGEIIEDLRGRLRAEQRQVKDRDHLISRLNDANKRDVMRNKELSGQVQEMKDKAMQQLHHSEQMAKKVEEGQKLIRDLEVQVEKEKLRASTIEEVLATEKGKSTQKKEVTKDLKRRVEEYQKTVNDIKGKVDKINRHLHCMSPGGHDSSRGGHPDAAVKRINERLASHSSFIRELKVSVSAVEETSKNIRAELRTQTKKNSKQDETIDELLGRSSEYDNLVEEMKQELGEIRKTYRELSGDLAPLKNMDSSDGRPESPTKLLRSMPEHELMKQVSNFETLLEMLFSEEARRIEGLQDKLDEVFKKNMELSSILREIKDHVENDASKRVPWEEERDELKGSVLKSEAKIDYLVTTLEKEEKEKERMYERIKHLQDEFKDKEKLAHTLQSEIREAERIVQKLEAELKEERERNADLQERVIKEMEENLHDSKTKLEEIKIQADHEVQKTVNLSEEKSKKEERILELENEMEKQSHLLEELKSCLEKEQNIVFELSERLEIERGNSSMKENMIQDLKEKHGREFERSNELNKVIEEAEDRTLRLSQALTTEQVRGVEREEAMKQLRDALKVEQERLCDTNDALEEEMQRTKQLKDLLSFEQLLKSELERELDKIKTSLAEERKVKDDLLGELHKDKSSLYETENKLKESEDSSTQMNTIMQELKSDLDTERKCYQILTARLQSEQNRIVELEIKLNKAESIINSDKHLLDNLRESCLQVEEKKYEVLEKLERAETLNREKDEEISALINELAAEKVRVEEILADLESEKQSKLLKEERIKELEETAARDELLFEELRSKIDAEAVKNRQIAEQCDEEKSKGQILQGRVRDLEKHVAQDSEIFEELKRNIEAEKEQSRKLDELLHKERNETIRRENILTDLEGKLQTERMTREELKGKLEHERKNNCDLHDQLRTSREEEFNRKELERKLKEEMKYEMEEKITVQAQRAEELESMLESEQFKVFEKEIARSELQSSLEQKNRWFEQLADELAKDLEDSQSSTDEENESRERESVDGFAVRREDYQGKKSQYDDLFGKIVAGRSIKKNAKQKSRERKKHLAEKQSLLDDLNQRYQEEQTQKGEKLLEMEEYEGRIRLFEDECEAYRKESEKLQGDLESEKDQRDYLEASLRDQQKRNQDLDDLVKSLENKITDSFNRLHATTEQYEEQMRENRARQEENIKLRDLCGVQQDKIEQLHKELEGIQILCQEKENFAKDTICQVKDLKKQLDEAERDNWDIEPESDSDGIMEKKQNPEDAISSLRDEVDNVRRIMNNKLRELSIVRKQLSDRGGMTDSASFRKMQERAHKAETQIKKLQSSYQLLQADIEIKKFLVKEAQLEAKELKNTLNERVKTVTETGDKSAKPIKVYTDEKEIKMLTMNLTMKEKEIQNLSAKYTSQLLKKDAELRDLKVSIQVMKTVYQGLKVEKEREEARKNAEKVHKSKEDINSAVEMVADLKTQINTLQSEITQQQKIAQSLREDDKRAKLRGEDQKSYLKRQSSIRGVISTQIDEKEKKLKRLKMLMASIENRYGEDMLSLGKWDNKGDSTTNSQENIERSEEGSLQMSLPLPDLVGNTVPCTVQEEKESNLEDPHTEQSRTDEKVLVKVKTRNPSSTRKKAFFLVFVAIAVGMLGVIFVSKAFGLCLGGATLAMLLGLGYRSKKKASEMTSREKQLLDRIEEMSIRQEGDAKLIEELKRQLEDEIADKEIKGVKMEELLATKDALSNYDKKKDEEVFEARMKQEIEKTKLQEAEKSKRGFEEYKVLQEKIDYMRQLRESDMMERQAKIADLEKLVVASDEKREYGIKAFNIPISAIPICIAISLLLSKLSGFHFVAPYVIFGVIVTFATNAWFSRKKVAQMLRDERQNFEDQNEEMGEINDLLDRQFDVVKSQKSAIQLLTKEIEKEKQERREKRNTLAKLIWQLQELEGMQHIISKQTPRQKDTEELEDAVRSKAAEKALERAKFYNNMIKTLKEINVDEEDNDEMAEDLQDSVQELADLAEDQLEEKKKLELAQEKRDRPKKKTEIPWRAVIFSAVNVGILAVSLATQSYLVAALIAGQAIVFGLRRREGSVDQVAVKLRRETIRNQSLQSENEKLKKLLDTEKTYKMSDELALAIKEKQMTRQSRKSNAS</sequence>
<feature type="coiled-coil region" evidence="1">
    <location>
        <begin position="1816"/>
        <end position="1874"/>
    </location>
</feature>
<evidence type="ECO:0000256" key="3">
    <source>
        <dbReference type="SAM" id="Phobius"/>
    </source>
</evidence>
<feature type="transmembrane region" description="Helical" evidence="3">
    <location>
        <begin position="3077"/>
        <end position="3098"/>
    </location>
</feature>
<evidence type="ECO:0000256" key="1">
    <source>
        <dbReference type="SAM" id="Coils"/>
    </source>
</evidence>
<feature type="coiled-coil region" evidence="1">
    <location>
        <begin position="189"/>
        <end position="386"/>
    </location>
</feature>
<keyword evidence="3" id="KW-1133">Transmembrane helix</keyword>
<feature type="coiled-coil region" evidence="1">
    <location>
        <begin position="3202"/>
        <end position="3263"/>
    </location>
</feature>
<feature type="coiled-coil region" evidence="1">
    <location>
        <begin position="1460"/>
        <end position="1494"/>
    </location>
</feature>
<feature type="coiled-coil region" evidence="1">
    <location>
        <begin position="968"/>
        <end position="1104"/>
    </location>
</feature>
<protein>
    <submittedName>
        <fullName evidence="4">Uncharacterized protein</fullName>
    </submittedName>
</protein>
<evidence type="ECO:0000313" key="5">
    <source>
        <dbReference type="Proteomes" id="UP001249851"/>
    </source>
</evidence>
<feature type="transmembrane region" description="Helical" evidence="3">
    <location>
        <begin position="2867"/>
        <end position="2900"/>
    </location>
</feature>
<feature type="region of interest" description="Disordered" evidence="2">
    <location>
        <begin position="2485"/>
        <end position="2505"/>
    </location>
</feature>
<feature type="transmembrane region" description="Helical" evidence="3">
    <location>
        <begin position="3273"/>
        <end position="3290"/>
    </location>
</feature>
<feature type="region of interest" description="Disordered" evidence="2">
    <location>
        <begin position="2295"/>
        <end position="2316"/>
    </location>
</feature>
<feature type="coiled-coil region" evidence="1">
    <location>
        <begin position="1321"/>
        <end position="1390"/>
    </location>
</feature>
<keyword evidence="3" id="KW-0472">Membrane</keyword>
<name>A0AAD9V9W6_ACRCE</name>
<feature type="coiled-coil region" evidence="1">
    <location>
        <begin position="1184"/>
        <end position="1214"/>
    </location>
</feature>
<feature type="coiled-coil region" evidence="1">
    <location>
        <begin position="574"/>
        <end position="636"/>
    </location>
</feature>
<feature type="coiled-coil region" evidence="1">
    <location>
        <begin position="811"/>
        <end position="911"/>
    </location>
</feature>
<organism evidence="4 5">
    <name type="scientific">Acropora cervicornis</name>
    <name type="common">Staghorn coral</name>
    <dbReference type="NCBI Taxonomy" id="6130"/>
    <lineage>
        <taxon>Eukaryota</taxon>
        <taxon>Metazoa</taxon>
        <taxon>Cnidaria</taxon>
        <taxon>Anthozoa</taxon>
        <taxon>Hexacorallia</taxon>
        <taxon>Scleractinia</taxon>
        <taxon>Astrocoeniina</taxon>
        <taxon>Acroporidae</taxon>
        <taxon>Acropora</taxon>
    </lineage>
</organism>
<reference evidence="4" key="1">
    <citation type="journal article" date="2023" name="G3 (Bethesda)">
        <title>Whole genome assembly and annotation of the endangered Caribbean coral Acropora cervicornis.</title>
        <authorList>
            <person name="Selwyn J.D."/>
            <person name="Vollmer S.V."/>
        </authorList>
    </citation>
    <scope>NUCLEOTIDE SEQUENCE</scope>
    <source>
        <strain evidence="4">K2</strain>
    </source>
</reference>
<feature type="coiled-coil region" evidence="1">
    <location>
        <begin position="2078"/>
        <end position="2154"/>
    </location>
</feature>
<feature type="coiled-coil region" evidence="1">
    <location>
        <begin position="1608"/>
        <end position="1738"/>
    </location>
</feature>
<gene>
    <name evidence="4" type="ORF">P5673_009631</name>
</gene>
<reference evidence="4" key="2">
    <citation type="journal article" date="2023" name="Science">
        <title>Genomic signatures of disease resistance in endangered staghorn corals.</title>
        <authorList>
            <person name="Vollmer S.V."/>
            <person name="Selwyn J.D."/>
            <person name="Despard B.A."/>
            <person name="Roesel C.L."/>
        </authorList>
    </citation>
    <scope>NUCLEOTIDE SEQUENCE</scope>
    <source>
        <strain evidence="4">K2</strain>
    </source>
</reference>
<feature type="compositionally biased region" description="Basic and acidic residues" evidence="2">
    <location>
        <begin position="2725"/>
        <end position="2741"/>
    </location>
</feature>
<feature type="coiled-coil region" evidence="1">
    <location>
        <begin position="430"/>
        <end position="541"/>
    </location>
</feature>
<feature type="coiled-coil region" evidence="1">
    <location>
        <begin position="2936"/>
        <end position="2963"/>
    </location>
</feature>
<feature type="coiled-coil region" evidence="1">
    <location>
        <begin position="1980"/>
        <end position="2049"/>
    </location>
</feature>
<comment type="caution">
    <text evidence="4">The sequence shown here is derived from an EMBL/GenBank/DDBJ whole genome shotgun (WGS) entry which is preliminary data.</text>
</comment>
<evidence type="ECO:0000313" key="4">
    <source>
        <dbReference type="EMBL" id="KAK2566180.1"/>
    </source>
</evidence>
<feature type="coiled-coil region" evidence="1">
    <location>
        <begin position="2506"/>
        <end position="2642"/>
    </location>
</feature>
<evidence type="ECO:0000256" key="2">
    <source>
        <dbReference type="SAM" id="MobiDB-lite"/>
    </source>
</evidence>
<keyword evidence="5" id="KW-1185">Reference proteome</keyword>
<dbReference type="Proteomes" id="UP001249851">
    <property type="component" value="Unassembled WGS sequence"/>
</dbReference>
<feature type="coiled-coil region" evidence="1">
    <location>
        <begin position="3100"/>
        <end position="3169"/>
    </location>
</feature>
<feature type="coiled-coil region" evidence="1">
    <location>
        <begin position="661"/>
        <end position="775"/>
    </location>
</feature>
<feature type="transmembrane region" description="Helical" evidence="3">
    <location>
        <begin position="3053"/>
        <end position="3071"/>
    </location>
</feature>